<evidence type="ECO:0000313" key="2">
    <source>
        <dbReference type="EMBL" id="QKY72737.1"/>
    </source>
</evidence>
<protein>
    <submittedName>
        <fullName evidence="4">TIGR03759 family integrating conjugative element protein</fullName>
    </submittedName>
</protein>
<reference evidence="4" key="3">
    <citation type="submission" date="2023-04" db="EMBL/GenBank/DDBJ databases">
        <title>Molecular characterization of the Integrative and Conjugative elements harboring multidrug-resistance gene from Glaesserella (Haemophilus) parasuis.</title>
        <authorList>
            <person name="Che Y."/>
            <person name="Zhou L."/>
        </authorList>
    </citation>
    <scope>NUCLEOTIDE SEQUENCE</scope>
    <source>
        <strain evidence="4">Z44</strain>
    </source>
</reference>
<feature type="signal peptide" evidence="1">
    <location>
        <begin position="1"/>
        <end position="23"/>
    </location>
</feature>
<dbReference type="InterPro" id="IPR036249">
    <property type="entry name" value="Thioredoxin-like_sf"/>
</dbReference>
<gene>
    <name evidence="2" type="ORF">FLK62_05380</name>
    <name evidence="3" type="ORF">J1G54_07415</name>
    <name evidence="4" type="ORF">QBL01_05050</name>
</gene>
<evidence type="ECO:0000256" key="1">
    <source>
        <dbReference type="SAM" id="SignalP"/>
    </source>
</evidence>
<organism evidence="4 6">
    <name type="scientific">Glaesserella parasuis</name>
    <name type="common">Haemophilus parasuis</name>
    <dbReference type="NCBI Taxonomy" id="738"/>
    <lineage>
        <taxon>Bacteria</taxon>
        <taxon>Pseudomonadati</taxon>
        <taxon>Pseudomonadota</taxon>
        <taxon>Gammaproteobacteria</taxon>
        <taxon>Pasteurellales</taxon>
        <taxon>Pasteurellaceae</taxon>
        <taxon>Glaesserella</taxon>
    </lineage>
</organism>
<feature type="chain" id="PRO_5042676775" evidence="1">
    <location>
        <begin position="24"/>
        <end position="250"/>
    </location>
</feature>
<dbReference type="Proteomes" id="UP000662736">
    <property type="component" value="Chromosome"/>
</dbReference>
<dbReference type="EMBL" id="CP071491">
    <property type="protein sequence ID" value="QSX16214.1"/>
    <property type="molecule type" value="Genomic_DNA"/>
</dbReference>
<proteinExistence type="predicted"/>
<dbReference type="OrthoDB" id="8442378at2"/>
<dbReference type="NCBIfam" id="TIGR03759">
    <property type="entry name" value="conj_TIGR03759"/>
    <property type="match status" value="1"/>
</dbReference>
<dbReference type="Proteomes" id="UP000509790">
    <property type="component" value="Chromosome"/>
</dbReference>
<evidence type="ECO:0000313" key="5">
    <source>
        <dbReference type="Proteomes" id="UP000509790"/>
    </source>
</evidence>
<dbReference type="GeneID" id="66619418"/>
<sequence>MKFHITTLFVLFGTVLSTSFSFANQTSVTNTISQAQSTQQSVEKSLNIQHSQSSENKWTEWGLTQTEWLRYEELKKGARGIWSPNLDPLTMLGVEARSDNERKHYAELLAKKEYQRVEKEFAFQIAYNQVFERLYPNQLPFRMDDSGQPTSAINRVIYFTRTDCEPCIDNLKRLQEYIQNYPLDIYVVDSMQNDETIRNWALKNNIDIAKVRARQITLNHDSGYWLKYAKGKMPAAFKIKGDGEWQSLVY</sequence>
<accession>A0A084EF45</accession>
<name>A0A084EF45_GLAPU</name>
<evidence type="ECO:0000313" key="3">
    <source>
        <dbReference type="EMBL" id="QSX16214.1"/>
    </source>
</evidence>
<evidence type="ECO:0000313" key="4">
    <source>
        <dbReference type="EMBL" id="WGE10944.1"/>
    </source>
</evidence>
<dbReference type="Gene3D" id="3.40.30.10">
    <property type="entry name" value="Glutaredoxin"/>
    <property type="match status" value="1"/>
</dbReference>
<evidence type="ECO:0000313" key="6">
    <source>
        <dbReference type="Proteomes" id="UP001222296"/>
    </source>
</evidence>
<reference evidence="3" key="2">
    <citation type="submission" date="2021-03" db="EMBL/GenBank/DDBJ databases">
        <title>Characterization of a novel Integrative Conjugative Element in Glaesserella parasuis.</title>
        <authorList>
            <person name="Hu G."/>
            <person name="Sun H."/>
        </authorList>
    </citation>
    <scope>NUCLEOTIDE SEQUENCE</scope>
    <source>
        <strain evidence="3">GHP1807</strain>
    </source>
</reference>
<dbReference type="EMBL" id="CP041334">
    <property type="protein sequence ID" value="QKY72737.1"/>
    <property type="molecule type" value="Genomic_DNA"/>
</dbReference>
<dbReference type="SUPFAM" id="SSF52833">
    <property type="entry name" value="Thioredoxin-like"/>
    <property type="match status" value="1"/>
</dbReference>
<dbReference type="RefSeq" id="WP_021112582.1">
    <property type="nucleotide sequence ID" value="NZ_CP041334.1"/>
</dbReference>
<dbReference type="EMBL" id="CP121769">
    <property type="protein sequence ID" value="WGE10944.1"/>
    <property type="molecule type" value="Genomic_DNA"/>
</dbReference>
<dbReference type="InterPro" id="IPR022293">
    <property type="entry name" value="Integrating-conj_element"/>
</dbReference>
<dbReference type="AlphaFoldDB" id="A0A084EF45"/>
<dbReference type="Proteomes" id="UP001222296">
    <property type="component" value="Chromosome"/>
</dbReference>
<reference evidence="2 5" key="1">
    <citation type="submission" date="2019-06" db="EMBL/GenBank/DDBJ databases">
        <title>Complete genome sequence of Haemophilus parasuis HPS412.</title>
        <authorList>
            <person name="Yang S."/>
            <person name="Huang C."/>
        </authorList>
    </citation>
    <scope>NUCLEOTIDE SEQUENCE [LARGE SCALE GENOMIC DNA]</scope>
    <source>
        <strain evidence="2 5">HPS412</strain>
    </source>
</reference>
<keyword evidence="1" id="KW-0732">Signal</keyword>